<evidence type="ECO:0000313" key="2">
    <source>
        <dbReference type="EMBL" id="KAG8363453.1"/>
    </source>
</evidence>
<name>A0AAV6W1S8_9LAMI</name>
<keyword evidence="3" id="KW-1185">Reference proteome</keyword>
<feature type="transmembrane region" description="Helical" evidence="1">
    <location>
        <begin position="138"/>
        <end position="158"/>
    </location>
</feature>
<protein>
    <submittedName>
        <fullName evidence="2">Uncharacterized protein</fullName>
    </submittedName>
</protein>
<dbReference type="Proteomes" id="UP000826271">
    <property type="component" value="Unassembled WGS sequence"/>
</dbReference>
<gene>
    <name evidence="2" type="ORF">BUALT_Bualt19G0024100</name>
</gene>
<accession>A0AAV6W1S8</accession>
<keyword evidence="1" id="KW-0812">Transmembrane</keyword>
<keyword evidence="1" id="KW-0472">Membrane</keyword>
<keyword evidence="1" id="KW-1133">Transmembrane helix</keyword>
<sequence length="180" mass="20082">MKRRRLGFILQTSGGGSPWKGGPAVAIPADRRPLHQWRYFFPLYNWLPTSSDSAFASSSPLEIICCFRFGTASRLFSLNSSICFDRRYLISVAVVFVGNEFFYETNETPPSVFKGSSSKEGPQNESIVQLCWESCNCIPIALGVALLFFDCIVSYAVVFQLHDSFLTRATGVYSVPVHGR</sequence>
<organism evidence="2 3">
    <name type="scientific">Buddleja alternifolia</name>
    <dbReference type="NCBI Taxonomy" id="168488"/>
    <lineage>
        <taxon>Eukaryota</taxon>
        <taxon>Viridiplantae</taxon>
        <taxon>Streptophyta</taxon>
        <taxon>Embryophyta</taxon>
        <taxon>Tracheophyta</taxon>
        <taxon>Spermatophyta</taxon>
        <taxon>Magnoliopsida</taxon>
        <taxon>eudicotyledons</taxon>
        <taxon>Gunneridae</taxon>
        <taxon>Pentapetalae</taxon>
        <taxon>asterids</taxon>
        <taxon>lamiids</taxon>
        <taxon>Lamiales</taxon>
        <taxon>Scrophulariaceae</taxon>
        <taxon>Buddlejeae</taxon>
        <taxon>Buddleja</taxon>
    </lineage>
</organism>
<proteinExistence type="predicted"/>
<comment type="caution">
    <text evidence="2">The sequence shown here is derived from an EMBL/GenBank/DDBJ whole genome shotgun (WGS) entry which is preliminary data.</text>
</comment>
<dbReference type="EMBL" id="WHWC01000019">
    <property type="protein sequence ID" value="KAG8363453.1"/>
    <property type="molecule type" value="Genomic_DNA"/>
</dbReference>
<evidence type="ECO:0000313" key="3">
    <source>
        <dbReference type="Proteomes" id="UP000826271"/>
    </source>
</evidence>
<evidence type="ECO:0000256" key="1">
    <source>
        <dbReference type="SAM" id="Phobius"/>
    </source>
</evidence>
<dbReference type="AlphaFoldDB" id="A0AAV6W1S8"/>
<reference evidence="2" key="1">
    <citation type="submission" date="2019-10" db="EMBL/GenBank/DDBJ databases">
        <authorList>
            <person name="Zhang R."/>
            <person name="Pan Y."/>
            <person name="Wang J."/>
            <person name="Ma R."/>
            <person name="Yu S."/>
        </authorList>
    </citation>
    <scope>NUCLEOTIDE SEQUENCE</scope>
    <source>
        <strain evidence="2">LA-IB0</strain>
        <tissue evidence="2">Leaf</tissue>
    </source>
</reference>